<evidence type="ECO:0000313" key="3">
    <source>
        <dbReference type="Proteomes" id="UP001212841"/>
    </source>
</evidence>
<dbReference type="Proteomes" id="UP001212841">
    <property type="component" value="Unassembled WGS sequence"/>
</dbReference>
<accession>A0AAD5S588</accession>
<protein>
    <submittedName>
        <fullName evidence="2">Uncharacterized protein</fullName>
    </submittedName>
</protein>
<comment type="caution">
    <text evidence="2">The sequence shown here is derived from an EMBL/GenBank/DDBJ whole genome shotgun (WGS) entry which is preliminary data.</text>
</comment>
<name>A0AAD5S588_9FUNG</name>
<feature type="non-terminal residue" evidence="2">
    <location>
        <position position="317"/>
    </location>
</feature>
<keyword evidence="3" id="KW-1185">Reference proteome</keyword>
<dbReference type="EMBL" id="JADGJD010001556">
    <property type="protein sequence ID" value="KAJ3040482.1"/>
    <property type="molecule type" value="Genomic_DNA"/>
</dbReference>
<organism evidence="2 3">
    <name type="scientific">Rhizophlyctis rosea</name>
    <dbReference type="NCBI Taxonomy" id="64517"/>
    <lineage>
        <taxon>Eukaryota</taxon>
        <taxon>Fungi</taxon>
        <taxon>Fungi incertae sedis</taxon>
        <taxon>Chytridiomycota</taxon>
        <taxon>Chytridiomycota incertae sedis</taxon>
        <taxon>Chytridiomycetes</taxon>
        <taxon>Rhizophlyctidales</taxon>
        <taxon>Rhizophlyctidaceae</taxon>
        <taxon>Rhizophlyctis</taxon>
    </lineage>
</organism>
<proteinExistence type="predicted"/>
<sequence length="317" mass="35878">MSQQIKSYLVNPRSVCSLPIEITIIILYHTIYNTPFRKRTALIKTLLQTCKPFRSLILQPFILFKMLCAIWGGDDRYALLSFIEQNYGPFPTPLLQLLVKNAPEWVHDTVTQRLLSLSRKNPLCVSTFMSLVLLGKETYPDYYLPPEDSVSVHADINGLLTEDAPYQVALFFRLAGFWAIYGPVLPWYEVEWWVTRHLRKDNHTDVSEEDDGVGDLAERGAGEDGGEGGENPPFSTLRMIWEGIQTNEKTSKRLRDFLIAAYLQSLNGDGDQLIALKIRTAVGHLVEDHKPPHALIVPKISGADASSVEELRKILKL</sequence>
<feature type="region of interest" description="Disordered" evidence="1">
    <location>
        <begin position="204"/>
        <end position="232"/>
    </location>
</feature>
<gene>
    <name evidence="2" type="ORF">HK097_002554</name>
</gene>
<dbReference type="AlphaFoldDB" id="A0AAD5S588"/>
<reference evidence="2" key="1">
    <citation type="submission" date="2020-05" db="EMBL/GenBank/DDBJ databases">
        <title>Phylogenomic resolution of chytrid fungi.</title>
        <authorList>
            <person name="Stajich J.E."/>
            <person name="Amses K."/>
            <person name="Simmons R."/>
            <person name="Seto K."/>
            <person name="Myers J."/>
            <person name="Bonds A."/>
            <person name="Quandt C.A."/>
            <person name="Barry K."/>
            <person name="Liu P."/>
            <person name="Grigoriev I."/>
            <person name="Longcore J.E."/>
            <person name="James T.Y."/>
        </authorList>
    </citation>
    <scope>NUCLEOTIDE SEQUENCE</scope>
    <source>
        <strain evidence="2">JEL0318</strain>
    </source>
</reference>
<evidence type="ECO:0000256" key="1">
    <source>
        <dbReference type="SAM" id="MobiDB-lite"/>
    </source>
</evidence>
<evidence type="ECO:0000313" key="2">
    <source>
        <dbReference type="EMBL" id="KAJ3040482.1"/>
    </source>
</evidence>